<proteinExistence type="predicted"/>
<feature type="compositionally biased region" description="Basic and acidic residues" evidence="1">
    <location>
        <begin position="15"/>
        <end position="24"/>
    </location>
</feature>
<dbReference type="EMBL" id="UINC01030219">
    <property type="protein sequence ID" value="SVB14250.1"/>
    <property type="molecule type" value="Genomic_DNA"/>
</dbReference>
<evidence type="ECO:0000313" key="2">
    <source>
        <dbReference type="EMBL" id="SVB14250.1"/>
    </source>
</evidence>
<sequence>MWKHNEGNYFSAAKLRRDGGQVNQ</sequence>
<evidence type="ECO:0000256" key="1">
    <source>
        <dbReference type="SAM" id="MobiDB-lite"/>
    </source>
</evidence>
<feature type="region of interest" description="Disordered" evidence="1">
    <location>
        <begin position="1"/>
        <end position="24"/>
    </location>
</feature>
<organism evidence="2">
    <name type="scientific">marine metagenome</name>
    <dbReference type="NCBI Taxonomy" id="408172"/>
    <lineage>
        <taxon>unclassified sequences</taxon>
        <taxon>metagenomes</taxon>
        <taxon>ecological metagenomes</taxon>
    </lineage>
</organism>
<dbReference type="AlphaFoldDB" id="A0A382BK87"/>
<gene>
    <name evidence="2" type="ORF">METZ01_LOCUS167104</name>
</gene>
<protein>
    <submittedName>
        <fullName evidence="2">Uncharacterized protein</fullName>
    </submittedName>
</protein>
<name>A0A382BK87_9ZZZZ</name>
<accession>A0A382BK87</accession>
<reference evidence="2" key="1">
    <citation type="submission" date="2018-05" db="EMBL/GenBank/DDBJ databases">
        <authorList>
            <person name="Lanie J.A."/>
            <person name="Ng W.-L."/>
            <person name="Kazmierczak K.M."/>
            <person name="Andrzejewski T.M."/>
            <person name="Davidsen T.M."/>
            <person name="Wayne K.J."/>
            <person name="Tettelin H."/>
            <person name="Glass J.I."/>
            <person name="Rusch D."/>
            <person name="Podicherti R."/>
            <person name="Tsui H.-C.T."/>
            <person name="Winkler M.E."/>
        </authorList>
    </citation>
    <scope>NUCLEOTIDE SEQUENCE</scope>
</reference>